<evidence type="ECO:0000313" key="2">
    <source>
        <dbReference type="Proteomes" id="UP001153269"/>
    </source>
</evidence>
<gene>
    <name evidence="1" type="ORF">PLEPLA_LOCUS35606</name>
</gene>
<comment type="caution">
    <text evidence="1">The sequence shown here is derived from an EMBL/GenBank/DDBJ whole genome shotgun (WGS) entry which is preliminary data.</text>
</comment>
<protein>
    <submittedName>
        <fullName evidence="1">Uncharacterized protein</fullName>
    </submittedName>
</protein>
<sequence length="180" mass="20320">MESCLVEAAWCRAVTRATLAFVTQINFRLMIGERRLRAPEPKRAADTGHKHTHQLPQIHRLYCLHAHAREPESQRGVGPRGSAGLLFGQQLACCTRQVLETQISQWRRSSEAVEPQSASPAPADLLMFKSLDRRLTGPDAVQSPNCCIATAGNTADTPRRYRIMTFLMWRKEIMELVIRV</sequence>
<accession>A0A9N7Z2X3</accession>
<name>A0A9N7Z2X3_PLEPL</name>
<dbReference type="EMBL" id="CADEAL010003959">
    <property type="protein sequence ID" value="CAB1447939.1"/>
    <property type="molecule type" value="Genomic_DNA"/>
</dbReference>
<keyword evidence="2" id="KW-1185">Reference proteome</keyword>
<reference evidence="1" key="1">
    <citation type="submission" date="2020-03" db="EMBL/GenBank/DDBJ databases">
        <authorList>
            <person name="Weist P."/>
        </authorList>
    </citation>
    <scope>NUCLEOTIDE SEQUENCE</scope>
</reference>
<organism evidence="1 2">
    <name type="scientific">Pleuronectes platessa</name>
    <name type="common">European plaice</name>
    <dbReference type="NCBI Taxonomy" id="8262"/>
    <lineage>
        <taxon>Eukaryota</taxon>
        <taxon>Metazoa</taxon>
        <taxon>Chordata</taxon>
        <taxon>Craniata</taxon>
        <taxon>Vertebrata</taxon>
        <taxon>Euteleostomi</taxon>
        <taxon>Actinopterygii</taxon>
        <taxon>Neopterygii</taxon>
        <taxon>Teleostei</taxon>
        <taxon>Neoteleostei</taxon>
        <taxon>Acanthomorphata</taxon>
        <taxon>Carangaria</taxon>
        <taxon>Pleuronectiformes</taxon>
        <taxon>Pleuronectoidei</taxon>
        <taxon>Pleuronectidae</taxon>
        <taxon>Pleuronectes</taxon>
    </lineage>
</organism>
<dbReference type="AlphaFoldDB" id="A0A9N7Z2X3"/>
<evidence type="ECO:0000313" key="1">
    <source>
        <dbReference type="EMBL" id="CAB1447939.1"/>
    </source>
</evidence>
<proteinExistence type="predicted"/>
<dbReference type="Proteomes" id="UP001153269">
    <property type="component" value="Unassembled WGS sequence"/>
</dbReference>